<name>A0ABT1NER6_9FIRM</name>
<evidence type="ECO:0000259" key="2">
    <source>
        <dbReference type="Pfam" id="PF02629"/>
    </source>
</evidence>
<dbReference type="NCBIfam" id="NF004760">
    <property type="entry name" value="PRK06091.1"/>
    <property type="match status" value="1"/>
</dbReference>
<dbReference type="Gene3D" id="3.40.50.720">
    <property type="entry name" value="NAD(P)-binding Rossmann-like Domain"/>
    <property type="match status" value="1"/>
</dbReference>
<dbReference type="RefSeq" id="WP_255226630.1">
    <property type="nucleotide sequence ID" value="NZ_JAJEKE010000003.1"/>
</dbReference>
<feature type="domain" description="ATP-citrate synthase/succinyl-CoA ligase C-terminal" evidence="1">
    <location>
        <begin position="351"/>
        <end position="512"/>
    </location>
</feature>
<keyword evidence="4" id="KW-1185">Reference proteome</keyword>
<reference evidence="3 4" key="1">
    <citation type="submission" date="2021-10" db="EMBL/GenBank/DDBJ databases">
        <title>Lutispora strain m25 sp. nov., a thermophilic, non-spore-forming bacterium isolated from a lab-scale methanogenic bioreactor digesting anaerobic sludge.</title>
        <authorList>
            <person name="El Houari A."/>
            <person name="Mcdonald J."/>
        </authorList>
    </citation>
    <scope>NUCLEOTIDE SEQUENCE [LARGE SCALE GENOMIC DNA]</scope>
    <source>
        <strain evidence="4">m25</strain>
    </source>
</reference>
<dbReference type="Pfam" id="PF02629">
    <property type="entry name" value="CoA_binding"/>
    <property type="match status" value="1"/>
</dbReference>
<organism evidence="3 4">
    <name type="scientific">Lutispora saccharofermentans</name>
    <dbReference type="NCBI Taxonomy" id="3024236"/>
    <lineage>
        <taxon>Bacteria</taxon>
        <taxon>Bacillati</taxon>
        <taxon>Bacillota</taxon>
        <taxon>Clostridia</taxon>
        <taxon>Lutisporales</taxon>
        <taxon>Lutisporaceae</taxon>
        <taxon>Lutispora</taxon>
    </lineage>
</organism>
<dbReference type="PANTHER" id="PTHR11117">
    <property type="entry name" value="SUCCINYL-COA LIGASE SUBUNIT ALPHA"/>
    <property type="match status" value="1"/>
</dbReference>
<gene>
    <name evidence="3" type="primary">fdrA</name>
    <name evidence="3" type="ORF">LJD61_06070</name>
</gene>
<dbReference type="SUPFAM" id="SSF52210">
    <property type="entry name" value="Succinyl-CoA synthetase domains"/>
    <property type="match status" value="2"/>
</dbReference>
<dbReference type="Proteomes" id="UP001651880">
    <property type="component" value="Unassembled WGS sequence"/>
</dbReference>
<dbReference type="InterPro" id="IPR016102">
    <property type="entry name" value="Succinyl-CoA_synth-like"/>
</dbReference>
<dbReference type="Gene3D" id="3.40.50.261">
    <property type="entry name" value="Succinyl-CoA synthetase domains"/>
    <property type="match status" value="2"/>
</dbReference>
<sequence>MLIKTVIRPGEYYDSVKLMIATKQLSEFEGVTEAAILMGSDLNKEVLKRTGLLTPESEAAVPEDLVIAISAETQEAIEQALAEVDGLLNQHGGGDDGEEYKPKSFDSALKAVPGLNFCIISVPGKYARREAMKALQNDMHVLLFSDNVTKEEELELKTYARENGLLLMGPDCGTAMINNVPLGFANKVRKGSIGMVGAAGTGMQEVMVLIHKLGEGISQAIGTGGRDLSLEIGGITMLQGIEALNNDPETKVIVVISKPPAEEISDKMLAYIKENVEKPVVINFIGGDKNKVEAIGKAAASTLEEAAVKAVKLAEASCCSKYSMENNDELEAIAEEQAKSIKPGQKYLRGLYSGGTLCYESMLVLRDYIGDVYSNTPLNKKMKLADANIMQENCCVDYGDDQFTVGRAHPMIDTTLREEEFMNEVEKEDVAVILLDIVIGYGTHADPAGVFAKRIKQAREKMEKKGIYIPVICYICGTEEDPQNWALQKAKLEDAGAIVVSSNAKASKLAGMIMKAL</sequence>
<dbReference type="Pfam" id="PF00549">
    <property type="entry name" value="Ligase_CoA"/>
    <property type="match status" value="1"/>
</dbReference>
<comment type="caution">
    <text evidence="3">The sequence shown here is derived from an EMBL/GenBank/DDBJ whole genome shotgun (WGS) entry which is preliminary data.</text>
</comment>
<evidence type="ECO:0000259" key="1">
    <source>
        <dbReference type="Pfam" id="PF00549"/>
    </source>
</evidence>
<dbReference type="InterPro" id="IPR005811">
    <property type="entry name" value="SUCC_ACL_C"/>
</dbReference>
<accession>A0ABT1NER6</accession>
<proteinExistence type="predicted"/>
<evidence type="ECO:0000313" key="4">
    <source>
        <dbReference type="Proteomes" id="UP001651880"/>
    </source>
</evidence>
<dbReference type="EMBL" id="JAJEKE010000003">
    <property type="protein sequence ID" value="MCQ1529114.1"/>
    <property type="molecule type" value="Genomic_DNA"/>
</dbReference>
<evidence type="ECO:0000313" key="3">
    <source>
        <dbReference type="EMBL" id="MCQ1529114.1"/>
    </source>
</evidence>
<feature type="domain" description="CoA-binding" evidence="2">
    <location>
        <begin position="190"/>
        <end position="282"/>
    </location>
</feature>
<dbReference type="InterPro" id="IPR003781">
    <property type="entry name" value="CoA-bd"/>
</dbReference>
<dbReference type="PANTHER" id="PTHR11117:SF24">
    <property type="entry name" value="PROTEIN FDRA"/>
    <property type="match status" value="1"/>
</dbReference>
<protein>
    <submittedName>
        <fullName evidence="3">Acyl-CoA synthetase FdrA</fullName>
    </submittedName>
</protein>